<sequence>MTDTIEIRKLTTIKELQEIGKVEEVVWQASSIPFHQKYTVNNNGGIILGAFSEEKLIGFSYGFPGFDGVNTYLCSHMLGILPAYRKNGIGMKMKYKQAEIAEQIGYDMITWTFDPLESLNAYLNIHKLGAVGVRYNVDHYGPINDGLNKGMPTDRIVIEWRWKEKPHTKATMFNEDNVLLREGAGKKPVLTVKQKLDSDGYFVAIPKTIQNLKEEDIELAKKWRYETRKVITALFSNDYQATDLLQTQSNAISYYYFTKKA</sequence>
<keyword evidence="2" id="KW-0012">Acyltransferase</keyword>
<gene>
    <name evidence="2" type="ORF">QGM71_19655</name>
</gene>
<dbReference type="Proteomes" id="UP001335737">
    <property type="component" value="Unassembled WGS sequence"/>
</dbReference>
<protein>
    <submittedName>
        <fullName evidence="2">GNAT family N-acetyltransferase</fullName>
        <ecNumber evidence="2">2.3.1.-</ecNumber>
    </submittedName>
</protein>
<reference evidence="2 3" key="1">
    <citation type="journal article" date="2024" name="Int. J. Syst. Evol. Microbiol.">
        <title>Virgibacillus tibetensis sp. nov., isolated from salt lake on the Tibetan Plateau of China.</title>
        <authorList>
            <person name="Phurbu D."/>
            <person name="Liu Z.-X."/>
            <person name="Wang R."/>
            <person name="Zheng Y.-Y."/>
            <person name="Liu H.-C."/>
            <person name="Zhou Y.-G."/>
            <person name="Yu Y.-J."/>
            <person name="Li A.-H."/>
        </authorList>
    </citation>
    <scope>NUCLEOTIDE SEQUENCE [LARGE SCALE GENOMIC DNA]</scope>
    <source>
        <strain evidence="2 3">C22-A2</strain>
    </source>
</reference>
<evidence type="ECO:0000313" key="2">
    <source>
        <dbReference type="EMBL" id="MEC5425689.1"/>
    </source>
</evidence>
<dbReference type="InterPro" id="IPR000182">
    <property type="entry name" value="GNAT_dom"/>
</dbReference>
<dbReference type="InterPro" id="IPR038764">
    <property type="entry name" value="GNAT_N_AcTrfase_prd"/>
</dbReference>
<comment type="caution">
    <text evidence="2">The sequence shown here is derived from an EMBL/GenBank/DDBJ whole genome shotgun (WGS) entry which is preliminary data.</text>
</comment>
<organism evidence="2 3">
    <name type="scientific">Virgibacillus tibetensis</name>
    <dbReference type="NCBI Taxonomy" id="3042313"/>
    <lineage>
        <taxon>Bacteria</taxon>
        <taxon>Bacillati</taxon>
        <taxon>Bacillota</taxon>
        <taxon>Bacilli</taxon>
        <taxon>Bacillales</taxon>
        <taxon>Bacillaceae</taxon>
        <taxon>Virgibacillus</taxon>
    </lineage>
</organism>
<feature type="domain" description="N-acetyltransferase" evidence="1">
    <location>
        <begin position="5"/>
        <end position="154"/>
    </location>
</feature>
<accession>A0ABU6KMD4</accession>
<evidence type="ECO:0000259" key="1">
    <source>
        <dbReference type="PROSITE" id="PS51186"/>
    </source>
</evidence>
<dbReference type="PROSITE" id="PS51186">
    <property type="entry name" value="GNAT"/>
    <property type="match status" value="1"/>
</dbReference>
<dbReference type="SUPFAM" id="SSF55729">
    <property type="entry name" value="Acyl-CoA N-acyltransferases (Nat)"/>
    <property type="match status" value="1"/>
</dbReference>
<dbReference type="RefSeq" id="WP_327609225.1">
    <property type="nucleotide sequence ID" value="NZ_JARZFX010000018.1"/>
</dbReference>
<dbReference type="CDD" id="cd04301">
    <property type="entry name" value="NAT_SF"/>
    <property type="match status" value="1"/>
</dbReference>
<dbReference type="EC" id="2.3.1.-" evidence="2"/>
<name>A0ABU6KMD4_9BACI</name>
<keyword evidence="2" id="KW-0808">Transferase</keyword>
<keyword evidence="3" id="KW-1185">Reference proteome</keyword>
<dbReference type="GO" id="GO:0016746">
    <property type="term" value="F:acyltransferase activity"/>
    <property type="evidence" value="ECO:0007669"/>
    <property type="project" value="UniProtKB-KW"/>
</dbReference>
<dbReference type="PANTHER" id="PTHR41700">
    <property type="entry name" value="GCN5-RELATED N-ACETYLTRANSFERASE"/>
    <property type="match status" value="1"/>
</dbReference>
<proteinExistence type="predicted"/>
<dbReference type="EMBL" id="JARZFX010000018">
    <property type="protein sequence ID" value="MEC5425689.1"/>
    <property type="molecule type" value="Genomic_DNA"/>
</dbReference>
<dbReference type="Pfam" id="PF00583">
    <property type="entry name" value="Acetyltransf_1"/>
    <property type="match status" value="1"/>
</dbReference>
<evidence type="ECO:0000313" key="3">
    <source>
        <dbReference type="Proteomes" id="UP001335737"/>
    </source>
</evidence>
<dbReference type="InterPro" id="IPR016181">
    <property type="entry name" value="Acyl_CoA_acyltransferase"/>
</dbReference>
<dbReference type="PANTHER" id="PTHR41700:SF1">
    <property type="entry name" value="N-ACETYLTRANSFERASE DOMAIN-CONTAINING PROTEIN"/>
    <property type="match status" value="1"/>
</dbReference>
<dbReference type="Gene3D" id="3.40.630.30">
    <property type="match status" value="1"/>
</dbReference>